<protein>
    <submittedName>
        <fullName evidence="2">Uncharacterized protein</fullName>
    </submittedName>
</protein>
<feature type="compositionally biased region" description="Low complexity" evidence="1">
    <location>
        <begin position="418"/>
        <end position="443"/>
    </location>
</feature>
<name>A0ABY1ZM83_9GAMM</name>
<evidence type="ECO:0000313" key="2">
    <source>
        <dbReference type="EMBL" id="TBW57434.1"/>
    </source>
</evidence>
<keyword evidence="3" id="KW-1185">Reference proteome</keyword>
<comment type="caution">
    <text evidence="2">The sequence shown here is derived from an EMBL/GenBank/DDBJ whole genome shotgun (WGS) entry which is preliminary data.</text>
</comment>
<dbReference type="RefSeq" id="WP_131480488.1">
    <property type="nucleotide sequence ID" value="NZ_SJDL01000008.1"/>
</dbReference>
<feature type="compositionally biased region" description="Acidic residues" evidence="1">
    <location>
        <begin position="461"/>
        <end position="486"/>
    </location>
</feature>
<sequence length="494" mass="53964">MTLNVFAQAKNEVREANRPSTRVIQVDRYLPHENPGQWKIEGTDIYNLDEKGAPKKVTVMVNNPDGNVMGVSDFANRNSLTHTEVGGFIRVDRAIERGNGNIMARHLKRLSIDKSLTRIDQRMETAKIGIGKNWVKIRPFGQLQADGRPKEFANANNNGRQHRGLAYVIPEEQSEIDINVASDDINGKLKKAAEQAIDKAPDKTSPMVRLRIDGINDGPEIIMPNQIRDPQTGNYANATREQQLDAFFNNNMLQAILRNLESNQMDTVIHAGHGFTVGVFGTTVDFQTGQPLEKSAVEQMISETQRRITRPDSAGKPVEVERRQEYKLAITSIEIPFKDPKGNPSQRNNATLTSLGVQPGVVASPVGHPNHVTENPYAHEWSALRQSQAPAPAPAAAAPANDGHQASYEAQAPIHNGATNNQANDAAAQPQPSSQAPAASAEQASHDQQIDAALAAQADMALDELPDDMPDDFDLMPSPDDLDDLEQQTGMGMG</sequence>
<feature type="compositionally biased region" description="Low complexity" evidence="1">
    <location>
        <begin position="450"/>
        <end position="460"/>
    </location>
</feature>
<dbReference type="Proteomes" id="UP000313645">
    <property type="component" value="Unassembled WGS sequence"/>
</dbReference>
<proteinExistence type="predicted"/>
<gene>
    <name evidence="2" type="ORF">EZI54_07180</name>
</gene>
<reference evidence="2 3" key="1">
    <citation type="submission" date="2019-02" db="EMBL/GenBank/DDBJ databases">
        <title>Marinobacter halodurans sp. nov., a marine bacterium isolated from sea tidal flat.</title>
        <authorList>
            <person name="Yoo Y."/>
            <person name="Lee D.W."/>
            <person name="Kim B.S."/>
            <person name="Kim J.-J."/>
        </authorList>
    </citation>
    <scope>NUCLEOTIDE SEQUENCE [LARGE SCALE GENOMIC DNA]</scope>
    <source>
        <strain evidence="2 3">YJ-S3-2</strain>
    </source>
</reference>
<accession>A0ABY1ZM83</accession>
<organism evidence="2 3">
    <name type="scientific">Marinobacter halodurans</name>
    <dbReference type="NCBI Taxonomy" id="2528979"/>
    <lineage>
        <taxon>Bacteria</taxon>
        <taxon>Pseudomonadati</taxon>
        <taxon>Pseudomonadota</taxon>
        <taxon>Gammaproteobacteria</taxon>
        <taxon>Pseudomonadales</taxon>
        <taxon>Marinobacteraceae</taxon>
        <taxon>Marinobacter</taxon>
    </lineage>
</organism>
<feature type="region of interest" description="Disordered" evidence="1">
    <location>
        <begin position="384"/>
        <end position="494"/>
    </location>
</feature>
<evidence type="ECO:0000256" key="1">
    <source>
        <dbReference type="SAM" id="MobiDB-lite"/>
    </source>
</evidence>
<evidence type="ECO:0000313" key="3">
    <source>
        <dbReference type="Proteomes" id="UP000313645"/>
    </source>
</evidence>
<dbReference type="EMBL" id="SJDL01000008">
    <property type="protein sequence ID" value="TBW57434.1"/>
    <property type="molecule type" value="Genomic_DNA"/>
</dbReference>